<dbReference type="PANTHER" id="PTHR46381:SF2">
    <property type="entry name" value="MAP KINASE PHOSPHATASE"/>
    <property type="match status" value="1"/>
</dbReference>
<dbReference type="AlphaFoldDB" id="W4FGG2"/>
<dbReference type="Pfam" id="PF00782">
    <property type="entry name" value="DSPc"/>
    <property type="match status" value="1"/>
</dbReference>
<dbReference type="InterPro" id="IPR020422">
    <property type="entry name" value="TYR_PHOSPHATASE_DUAL_dom"/>
</dbReference>
<name>W4FGG2_APHAT</name>
<feature type="region of interest" description="Disordered" evidence="3">
    <location>
        <begin position="122"/>
        <end position="153"/>
    </location>
</feature>
<proteinExistence type="predicted"/>
<dbReference type="InterPro" id="IPR029021">
    <property type="entry name" value="Prot-tyrosine_phosphatase-like"/>
</dbReference>
<dbReference type="EMBL" id="KI913221">
    <property type="protein sequence ID" value="ETV65936.1"/>
    <property type="molecule type" value="Genomic_DNA"/>
</dbReference>
<evidence type="ECO:0000256" key="2">
    <source>
        <dbReference type="ARBA" id="ARBA00022912"/>
    </source>
</evidence>
<dbReference type="PROSITE" id="PS50056">
    <property type="entry name" value="TYR_PHOSPHATASE_2"/>
    <property type="match status" value="1"/>
</dbReference>
<organism evidence="6">
    <name type="scientific">Aphanomyces astaci</name>
    <name type="common">Crayfish plague agent</name>
    <dbReference type="NCBI Taxonomy" id="112090"/>
    <lineage>
        <taxon>Eukaryota</taxon>
        <taxon>Sar</taxon>
        <taxon>Stramenopiles</taxon>
        <taxon>Oomycota</taxon>
        <taxon>Saprolegniomycetes</taxon>
        <taxon>Saprolegniales</taxon>
        <taxon>Verrucalvaceae</taxon>
        <taxon>Aphanomyces</taxon>
    </lineage>
</organism>
<feature type="compositionally biased region" description="Polar residues" evidence="3">
    <location>
        <begin position="17"/>
        <end position="29"/>
    </location>
</feature>
<evidence type="ECO:0000256" key="3">
    <source>
        <dbReference type="SAM" id="MobiDB-lite"/>
    </source>
</evidence>
<feature type="region of interest" description="Disordered" evidence="3">
    <location>
        <begin position="1"/>
        <end position="55"/>
    </location>
</feature>
<evidence type="ECO:0000259" key="4">
    <source>
        <dbReference type="PROSITE" id="PS50054"/>
    </source>
</evidence>
<dbReference type="RefSeq" id="XP_009844592.1">
    <property type="nucleotide sequence ID" value="XM_009846290.1"/>
</dbReference>
<accession>W4FGG2</accession>
<dbReference type="SUPFAM" id="SSF52799">
    <property type="entry name" value="(Phosphotyrosine protein) phosphatases II"/>
    <property type="match status" value="1"/>
</dbReference>
<dbReference type="InterPro" id="IPR016130">
    <property type="entry name" value="Tyr_Pase_AS"/>
</dbReference>
<dbReference type="SMART" id="SM00195">
    <property type="entry name" value="DSPc"/>
    <property type="match status" value="1"/>
</dbReference>
<dbReference type="CDD" id="cd14498">
    <property type="entry name" value="DSP"/>
    <property type="match status" value="1"/>
</dbReference>
<sequence length="490" mass="54819">MEMKRKHESPSPALSVMATTATSPSQQKIQLAAHHLASSNTKTRKRTPSLNSEQFSHDIPERELITSTRDSSPVDPVTMVQPAMTTRTPSLLLLEVPTKHPQSPNSIEPSPKVILSSREALPSPRLTLPPKDQEHPPPTTTTTAFPPKRARNRNPGNLILDLSQMTPMQSPTKAADCTNVCSQVTDFLFVGGAVVASQRDVLERHGITHVINCAATITPNYFPHVFDYYRLRLRDHATQDIHQHFYNIFQFIDTARARHGKVRSIDRSIPTIMGSFLPCRRLGYFPLNNFLYPQVFIHCVKGISRSPAMAIAYLMAREQLGLYPALELVRSSRPVIDPNAGFIFQLNEWDSLRQLHCNQPSTVFRVEMSQDDDVDGETSSGRYYPLIIGPVPSDHLMASSSSRDPSQESPQIHDEHAAACFVVCSMEAKYCSLWCGRDASDEMVETGKVAMRLLQTYEDFPDTFDVVKSGQEPSAFWNVVAPDQEDPHAM</sequence>
<reference evidence="6" key="1">
    <citation type="submission" date="2013-12" db="EMBL/GenBank/DDBJ databases">
        <title>The Genome Sequence of Aphanomyces astaci APO3.</title>
        <authorList>
            <consortium name="The Broad Institute Genomics Platform"/>
            <person name="Russ C."/>
            <person name="Tyler B."/>
            <person name="van West P."/>
            <person name="Dieguez-Uribeondo J."/>
            <person name="Young S.K."/>
            <person name="Zeng Q."/>
            <person name="Gargeya S."/>
            <person name="Fitzgerald M."/>
            <person name="Abouelleil A."/>
            <person name="Alvarado L."/>
            <person name="Chapman S.B."/>
            <person name="Gainer-Dewar J."/>
            <person name="Goldberg J."/>
            <person name="Griggs A."/>
            <person name="Gujja S."/>
            <person name="Hansen M."/>
            <person name="Howarth C."/>
            <person name="Imamovic A."/>
            <person name="Ireland A."/>
            <person name="Larimer J."/>
            <person name="McCowan C."/>
            <person name="Murphy C."/>
            <person name="Pearson M."/>
            <person name="Poon T.W."/>
            <person name="Priest M."/>
            <person name="Roberts A."/>
            <person name="Saif S."/>
            <person name="Shea T."/>
            <person name="Sykes S."/>
            <person name="Wortman J."/>
            <person name="Nusbaum C."/>
            <person name="Birren B."/>
        </authorList>
    </citation>
    <scope>NUCLEOTIDE SEQUENCE [LARGE SCALE GENOMIC DNA]</scope>
    <source>
        <strain evidence="6">APO3</strain>
    </source>
</reference>
<evidence type="ECO:0000256" key="1">
    <source>
        <dbReference type="ARBA" id="ARBA00022801"/>
    </source>
</evidence>
<dbReference type="PROSITE" id="PS50054">
    <property type="entry name" value="TYR_PHOSPHATASE_DUAL"/>
    <property type="match status" value="1"/>
</dbReference>
<keyword evidence="2" id="KW-0904">Protein phosphatase</keyword>
<evidence type="ECO:0000313" key="6">
    <source>
        <dbReference type="EMBL" id="ETV65936.1"/>
    </source>
</evidence>
<gene>
    <name evidence="6" type="ORF">H257_17483</name>
</gene>
<feature type="domain" description="Tyrosine-protein phosphatase" evidence="4">
    <location>
        <begin position="180"/>
        <end position="355"/>
    </location>
</feature>
<dbReference type="OrthoDB" id="10252009at2759"/>
<dbReference type="PANTHER" id="PTHR46381">
    <property type="entry name" value="MKPA PROTEIN"/>
    <property type="match status" value="1"/>
</dbReference>
<dbReference type="GeneID" id="20819479"/>
<keyword evidence="1" id="KW-0378">Hydrolase</keyword>
<dbReference type="VEuPathDB" id="FungiDB:H257_17483"/>
<protein>
    <submittedName>
        <fullName evidence="6">Uncharacterized protein</fullName>
    </submittedName>
</protein>
<feature type="domain" description="Tyrosine specific protein phosphatases" evidence="5">
    <location>
        <begin position="293"/>
        <end position="334"/>
    </location>
</feature>
<dbReference type="STRING" id="112090.W4FGG2"/>
<dbReference type="Gene3D" id="3.90.190.10">
    <property type="entry name" value="Protein tyrosine phosphatase superfamily"/>
    <property type="match status" value="1"/>
</dbReference>
<evidence type="ECO:0000259" key="5">
    <source>
        <dbReference type="PROSITE" id="PS50056"/>
    </source>
</evidence>
<dbReference type="InterPro" id="IPR000387">
    <property type="entry name" value="Tyr_Pase_dom"/>
</dbReference>
<dbReference type="InterPro" id="IPR000340">
    <property type="entry name" value="Dual-sp_phosphatase_cat-dom"/>
</dbReference>
<dbReference type="GO" id="GO:0004721">
    <property type="term" value="F:phosphoprotein phosphatase activity"/>
    <property type="evidence" value="ECO:0007669"/>
    <property type="project" value="UniProtKB-KW"/>
</dbReference>
<dbReference type="PROSITE" id="PS00383">
    <property type="entry name" value="TYR_PHOSPHATASE_1"/>
    <property type="match status" value="1"/>
</dbReference>